<evidence type="ECO:0000256" key="5">
    <source>
        <dbReference type="ARBA" id="ARBA00022917"/>
    </source>
</evidence>
<evidence type="ECO:0000256" key="2">
    <source>
        <dbReference type="ARBA" id="ARBA00012261"/>
    </source>
</evidence>
<reference evidence="8" key="1">
    <citation type="journal article" date="2020" name="Fungal Divers.">
        <title>Resolving the Mortierellaceae phylogeny through synthesis of multi-gene phylogenetics and phylogenomics.</title>
        <authorList>
            <person name="Vandepol N."/>
            <person name="Liber J."/>
            <person name="Desiro A."/>
            <person name="Na H."/>
            <person name="Kennedy M."/>
            <person name="Barry K."/>
            <person name="Grigoriev I.V."/>
            <person name="Miller A.N."/>
            <person name="O'Donnell K."/>
            <person name="Stajich J.E."/>
            <person name="Bonito G."/>
        </authorList>
    </citation>
    <scope>NUCLEOTIDE SEQUENCE</scope>
    <source>
        <strain evidence="8">NRRL 6426</strain>
    </source>
</reference>
<dbReference type="GO" id="GO:0004479">
    <property type="term" value="F:methionyl-tRNA formyltransferase activity"/>
    <property type="evidence" value="ECO:0007669"/>
    <property type="project" value="UniProtKB-EC"/>
</dbReference>
<dbReference type="NCBIfam" id="TIGR00460">
    <property type="entry name" value="fmt"/>
    <property type="match status" value="1"/>
</dbReference>
<dbReference type="PANTHER" id="PTHR11138">
    <property type="entry name" value="METHIONYL-TRNA FORMYLTRANSFERASE"/>
    <property type="match status" value="1"/>
</dbReference>
<dbReference type="Pfam" id="PF02911">
    <property type="entry name" value="Formyl_trans_C"/>
    <property type="match status" value="1"/>
</dbReference>
<evidence type="ECO:0000313" key="8">
    <source>
        <dbReference type="EMBL" id="KAF9151477.1"/>
    </source>
</evidence>
<dbReference type="GO" id="GO:0005739">
    <property type="term" value="C:mitochondrion"/>
    <property type="evidence" value="ECO:0007669"/>
    <property type="project" value="TreeGrafter"/>
</dbReference>
<evidence type="ECO:0000256" key="4">
    <source>
        <dbReference type="ARBA" id="ARBA00022679"/>
    </source>
</evidence>
<dbReference type="EMBL" id="JAAAUQ010000319">
    <property type="protein sequence ID" value="KAF9151477.1"/>
    <property type="molecule type" value="Genomic_DNA"/>
</dbReference>
<dbReference type="SUPFAM" id="SSF53328">
    <property type="entry name" value="Formyltransferase"/>
    <property type="match status" value="1"/>
</dbReference>
<keyword evidence="4" id="KW-0808">Transferase</keyword>
<gene>
    <name evidence="8" type="ORF">BG015_006606</name>
</gene>
<comment type="caution">
    <text evidence="8">The sequence shown here is derived from an EMBL/GenBank/DDBJ whole genome shotgun (WGS) entry which is preliminary data.</text>
</comment>
<evidence type="ECO:0000259" key="7">
    <source>
        <dbReference type="Pfam" id="PF02911"/>
    </source>
</evidence>
<dbReference type="PANTHER" id="PTHR11138:SF5">
    <property type="entry name" value="METHIONYL-TRNA FORMYLTRANSFERASE, MITOCHONDRIAL"/>
    <property type="match status" value="1"/>
</dbReference>
<dbReference type="InterPro" id="IPR036477">
    <property type="entry name" value="Formyl_transf_N_sf"/>
</dbReference>
<name>A0A9P5VBF2_9FUNG</name>
<dbReference type="InterPro" id="IPR011034">
    <property type="entry name" value="Formyl_transferase-like_C_sf"/>
</dbReference>
<evidence type="ECO:0000256" key="3">
    <source>
        <dbReference type="ARBA" id="ARBA00014185"/>
    </source>
</evidence>
<comment type="similarity">
    <text evidence="1">Belongs to the Fmt family.</text>
</comment>
<dbReference type="CDD" id="cd08646">
    <property type="entry name" value="FMT_core_Met-tRNA-FMT_N"/>
    <property type="match status" value="1"/>
</dbReference>
<dbReference type="InterPro" id="IPR002376">
    <property type="entry name" value="Formyl_transf_N"/>
</dbReference>
<dbReference type="Proteomes" id="UP000748756">
    <property type="component" value="Unassembled WGS sequence"/>
</dbReference>
<dbReference type="Gene3D" id="3.40.50.12230">
    <property type="match status" value="1"/>
</dbReference>
<dbReference type="OrthoDB" id="10268103at2759"/>
<feature type="domain" description="Formyl transferase C-terminal" evidence="7">
    <location>
        <begin position="271"/>
        <end position="400"/>
    </location>
</feature>
<evidence type="ECO:0000313" key="9">
    <source>
        <dbReference type="Proteomes" id="UP000748756"/>
    </source>
</evidence>
<evidence type="ECO:0000259" key="6">
    <source>
        <dbReference type="Pfam" id="PF00551"/>
    </source>
</evidence>
<dbReference type="SUPFAM" id="SSF50486">
    <property type="entry name" value="FMT C-terminal domain-like"/>
    <property type="match status" value="1"/>
</dbReference>
<dbReference type="EC" id="2.1.2.9" evidence="2"/>
<protein>
    <recommendedName>
        <fullName evidence="3">Methionyl-tRNA formyltransferase, mitochondrial</fullName>
        <ecNumber evidence="2">2.1.2.9</ecNumber>
    </recommendedName>
</protein>
<dbReference type="AlphaFoldDB" id="A0A9P5VBF2"/>
<sequence length="410" mass="45697">MSRSVFLTWARCRNQTNPFTITAIKPRWTPSFNSVRMSQNVIRSFSVSSVQNKDQDKVKILFFGSDSFSVPHLEALIQEKSKPGSIIERIDVVSPKERTKKSKRDAEDSPLTLLAKAHNLNTYPSPDRKGGFDAWTFPEDSQVDAWDFGVVVSFGWFLPDDVITRFKKAGINVHPSLLPKYRGSAPLQRAILNEDQTTGVTVQLLDPNEFDAGKILAQAEVALPENSTYRSLEALLAKKGGELVVDVINNYDQRRRDAKTQDPTKVTKANKISREACKVQWATWTAARTERLHRANGFRYPITATWTVQDSGKVLNISLFDLFRVDSTNPTITSTTQLKNAGYAADGKTPSQTSAPGTIFYHGPTESLHVTCSDGSLLGVKAVQFEGKKRLSAKDFHNGYHVHSGSSRFE</sequence>
<evidence type="ECO:0000256" key="1">
    <source>
        <dbReference type="ARBA" id="ARBA00010699"/>
    </source>
</evidence>
<proteinExistence type="inferred from homology"/>
<dbReference type="InterPro" id="IPR005794">
    <property type="entry name" value="Fmt"/>
</dbReference>
<keyword evidence="5" id="KW-0648">Protein biosynthesis</keyword>
<accession>A0A9P5VBF2</accession>
<dbReference type="InterPro" id="IPR041711">
    <property type="entry name" value="Met-tRNA-FMT_N"/>
</dbReference>
<dbReference type="Pfam" id="PF00551">
    <property type="entry name" value="Formyl_trans_N"/>
    <property type="match status" value="1"/>
</dbReference>
<dbReference type="InterPro" id="IPR005793">
    <property type="entry name" value="Formyl_trans_C"/>
</dbReference>
<feature type="domain" description="Formyl transferase N-terminal" evidence="6">
    <location>
        <begin position="59"/>
        <end position="248"/>
    </location>
</feature>
<keyword evidence="9" id="KW-1185">Reference proteome</keyword>
<organism evidence="8 9">
    <name type="scientific">Linnemannia schmuckeri</name>
    <dbReference type="NCBI Taxonomy" id="64567"/>
    <lineage>
        <taxon>Eukaryota</taxon>
        <taxon>Fungi</taxon>
        <taxon>Fungi incertae sedis</taxon>
        <taxon>Mucoromycota</taxon>
        <taxon>Mortierellomycotina</taxon>
        <taxon>Mortierellomycetes</taxon>
        <taxon>Mortierellales</taxon>
        <taxon>Mortierellaceae</taxon>
        <taxon>Linnemannia</taxon>
    </lineage>
</organism>